<reference evidence="1 2" key="1">
    <citation type="submission" date="2019-04" db="EMBL/GenBank/DDBJ databases">
        <authorList>
            <person name="Dong K."/>
        </authorList>
    </citation>
    <scope>NUCLEOTIDE SEQUENCE [LARGE SCALE GENOMIC DNA]</scope>
    <source>
        <strain evidence="2">dk3543</strain>
    </source>
</reference>
<organism evidence="1 2">
    <name type="scientific">Nocardioides jishulii</name>
    <dbReference type="NCBI Taxonomy" id="2575440"/>
    <lineage>
        <taxon>Bacteria</taxon>
        <taxon>Bacillati</taxon>
        <taxon>Actinomycetota</taxon>
        <taxon>Actinomycetes</taxon>
        <taxon>Propionibacteriales</taxon>
        <taxon>Nocardioidaceae</taxon>
        <taxon>Nocardioides</taxon>
    </lineage>
</organism>
<dbReference type="AlphaFoldDB" id="A0A4U2YIT4"/>
<accession>A0A4U2YIT4</accession>
<evidence type="ECO:0000313" key="2">
    <source>
        <dbReference type="Proteomes" id="UP000307808"/>
    </source>
</evidence>
<dbReference type="OrthoDB" id="8479674at2"/>
<keyword evidence="2" id="KW-1185">Reference proteome</keyword>
<dbReference type="InterPro" id="IPR011009">
    <property type="entry name" value="Kinase-like_dom_sf"/>
</dbReference>
<dbReference type="EMBL" id="SZPY01000005">
    <property type="protein sequence ID" value="TKI60375.1"/>
    <property type="molecule type" value="Genomic_DNA"/>
</dbReference>
<gene>
    <name evidence="1" type="ORF">FC770_16390</name>
</gene>
<name>A0A4U2YIT4_9ACTN</name>
<protein>
    <recommendedName>
        <fullName evidence="3">Aminoglycoside phosphotransferase domain-containing protein</fullName>
    </recommendedName>
</protein>
<dbReference type="SUPFAM" id="SSF56112">
    <property type="entry name" value="Protein kinase-like (PK-like)"/>
    <property type="match status" value="1"/>
</dbReference>
<dbReference type="RefSeq" id="WP_137067408.1">
    <property type="nucleotide sequence ID" value="NZ_CP040748.1"/>
</dbReference>
<evidence type="ECO:0000313" key="1">
    <source>
        <dbReference type="EMBL" id="TKI60375.1"/>
    </source>
</evidence>
<dbReference type="Proteomes" id="UP000307808">
    <property type="component" value="Unassembled WGS sequence"/>
</dbReference>
<proteinExistence type="predicted"/>
<evidence type="ECO:0008006" key="3">
    <source>
        <dbReference type="Google" id="ProtNLM"/>
    </source>
</evidence>
<comment type="caution">
    <text evidence="1">The sequence shown here is derived from an EMBL/GenBank/DDBJ whole genome shotgun (WGS) entry which is preliminary data.</text>
</comment>
<sequence>MPVNAPAGSAAGEGLEAVVEQLWAPALATGEVVVARHHDPGNGWRTLEGYRAIPSLSRARLLVPDGPRALGARAVGNYRALLPAAAHARRTALTAGAWAGLPLVSQRVLLQARADLGRTPLTPMTLLRDRLGEPDLTATWRVNLNTNRKATLQLLDRRGAPRGLAKFAWEPLSAEGVRREAAALRDLAGQLRVTRVPALRTEEDYYGQPAVVAAPLPPDVRGAGVRRRPPSPVEVHDLFPVVGRSTAATTGTCRALAGRLDSLASAHPGDASVATARALLREALASPSHLPVAARWHGDFVPWNCARDDDGTLWVWDWETSEREAPAGLDSLHWAVGARQEQHGERWEAATVMRALDDATPMLRALGIAPSDRSTVLAVYAAALAERVLAHALGEGGWQEEWMLREQLDAILAAAGRLLRDTVTNP</sequence>